<evidence type="ECO:0000256" key="2">
    <source>
        <dbReference type="ARBA" id="ARBA00023004"/>
    </source>
</evidence>
<dbReference type="Proteomes" id="UP001232493">
    <property type="component" value="Chromosome"/>
</dbReference>
<gene>
    <name evidence="4" type="ORF">JRV97_10880</name>
</gene>
<evidence type="ECO:0000256" key="1">
    <source>
        <dbReference type="ARBA" id="ARBA00022723"/>
    </source>
</evidence>
<protein>
    <submittedName>
        <fullName evidence="4">(2Fe-2S) ferredoxin domain-containing protein</fullName>
    </submittedName>
</protein>
<name>A0ABY8PQC3_9BACT</name>
<evidence type="ECO:0000313" key="4">
    <source>
        <dbReference type="EMBL" id="WGS64843.1"/>
    </source>
</evidence>
<keyword evidence="2" id="KW-0408">Iron</keyword>
<keyword evidence="5" id="KW-1185">Reference proteome</keyword>
<dbReference type="EMBL" id="CP069362">
    <property type="protein sequence ID" value="WGS64843.1"/>
    <property type="molecule type" value="Genomic_DNA"/>
</dbReference>
<keyword evidence="1" id="KW-0479">Metal-binding</keyword>
<reference evidence="4 5" key="1">
    <citation type="submission" date="2021-02" db="EMBL/GenBank/DDBJ databases">
        <title>Characterization of Marinitoga sp. nov. str. BP5-C20A.</title>
        <authorList>
            <person name="Erauso G."/>
            <person name="Postec A."/>
        </authorList>
    </citation>
    <scope>NUCLEOTIDE SEQUENCE [LARGE SCALE GENOMIC DNA]</scope>
    <source>
        <strain evidence="4 5">BP5-C20A</strain>
    </source>
</reference>
<dbReference type="PANTHER" id="PTHR43578:SF3">
    <property type="entry name" value="NADH-QUINONE OXIDOREDUCTASE SUBUNIT F"/>
    <property type="match status" value="1"/>
</dbReference>
<dbReference type="RefSeq" id="WP_280998802.1">
    <property type="nucleotide sequence ID" value="NZ_CP069362.1"/>
</dbReference>
<sequence>MPKIKSLEDLLKQKEAAKNKLFLRKVADKENVITLKVAMGTCGIAAGAKETFEKLMETIEEKGLDNIRVIQTGCMGYCHAEPTVEVNEPGKEPILYGKIKGDKARELIEKHILNGELLQDSIIGETHKSINE</sequence>
<dbReference type="InterPro" id="IPR036249">
    <property type="entry name" value="Thioredoxin-like_sf"/>
</dbReference>
<proteinExistence type="predicted"/>
<evidence type="ECO:0000313" key="5">
    <source>
        <dbReference type="Proteomes" id="UP001232493"/>
    </source>
</evidence>
<keyword evidence="3" id="KW-0411">Iron-sulfur</keyword>
<dbReference type="Gene3D" id="3.40.30.10">
    <property type="entry name" value="Glutaredoxin"/>
    <property type="match status" value="1"/>
</dbReference>
<dbReference type="SUPFAM" id="SSF52833">
    <property type="entry name" value="Thioredoxin-like"/>
    <property type="match status" value="1"/>
</dbReference>
<evidence type="ECO:0000256" key="3">
    <source>
        <dbReference type="ARBA" id="ARBA00023014"/>
    </source>
</evidence>
<dbReference type="PANTHER" id="PTHR43578">
    <property type="entry name" value="NADH-QUINONE OXIDOREDUCTASE SUBUNIT F"/>
    <property type="match status" value="1"/>
</dbReference>
<organism evidence="4 5">
    <name type="scientific">Marinitoga aeolica</name>
    <dbReference type="NCBI Taxonomy" id="2809031"/>
    <lineage>
        <taxon>Bacteria</taxon>
        <taxon>Thermotogati</taxon>
        <taxon>Thermotogota</taxon>
        <taxon>Thermotogae</taxon>
        <taxon>Petrotogales</taxon>
        <taxon>Petrotogaceae</taxon>
        <taxon>Marinitoga</taxon>
    </lineage>
</organism>
<accession>A0ABY8PQC3</accession>
<dbReference type="CDD" id="cd02980">
    <property type="entry name" value="TRX_Fd_family"/>
    <property type="match status" value="1"/>
</dbReference>